<organism evidence="4 5">
    <name type="scientific">Kryptolebias marmoratus</name>
    <name type="common">Mangrove killifish</name>
    <name type="synonym">Rivulus marmoratus</name>
    <dbReference type="NCBI Taxonomy" id="37003"/>
    <lineage>
        <taxon>Eukaryota</taxon>
        <taxon>Metazoa</taxon>
        <taxon>Chordata</taxon>
        <taxon>Craniata</taxon>
        <taxon>Vertebrata</taxon>
        <taxon>Euteleostomi</taxon>
        <taxon>Actinopterygii</taxon>
        <taxon>Neopterygii</taxon>
        <taxon>Teleostei</taxon>
        <taxon>Neoteleostei</taxon>
        <taxon>Acanthomorphata</taxon>
        <taxon>Ovalentaria</taxon>
        <taxon>Atherinomorphae</taxon>
        <taxon>Cyprinodontiformes</taxon>
        <taxon>Rivulidae</taxon>
        <taxon>Kryptolebias</taxon>
    </lineage>
</organism>
<sequence>MFLSPADSQRQILYQEYLERGHLRRKHHLPVEAGVTIPCLYEAKYRDNVKYLCKGYTWASCSYEIKTNTPQNSQIYSISDDKTQTIFTVTIKELADKNTYYWCIVEIDGGADVKEYFYLSETTGKINFLYQKKETTAITAFLDEKYLHNCLFVLLSFESWSFSLCSLSLRLKIQKQCEIFM</sequence>
<dbReference type="InterPro" id="IPR050671">
    <property type="entry name" value="CD300_family_receptors"/>
</dbReference>
<keyword evidence="2" id="KW-0812">Transmembrane</keyword>
<comment type="subcellular location">
    <subcellularLocation>
        <location evidence="1">Membrane</location>
    </subcellularLocation>
</comment>
<protein>
    <recommendedName>
        <fullName evidence="6">Immunoglobulin subtype domain-containing protein</fullName>
    </recommendedName>
</protein>
<accession>A0A3Q3B931</accession>
<dbReference type="STRING" id="37003.ENSKMAP00000025586"/>
<dbReference type="PANTHER" id="PTHR11860:SF118">
    <property type="entry name" value="CMRF35-LIKE MOLECULE 3-RELATED"/>
    <property type="match status" value="1"/>
</dbReference>
<evidence type="ECO:0000256" key="1">
    <source>
        <dbReference type="ARBA" id="ARBA00004370"/>
    </source>
</evidence>
<keyword evidence="5" id="KW-1185">Reference proteome</keyword>
<keyword evidence="3" id="KW-0472">Membrane</keyword>
<evidence type="ECO:0000313" key="5">
    <source>
        <dbReference type="Proteomes" id="UP000264800"/>
    </source>
</evidence>
<name>A0A3Q3B931_KRYMA</name>
<dbReference type="Proteomes" id="UP000264800">
    <property type="component" value="Unplaced"/>
</dbReference>
<dbReference type="Ensembl" id="ENSKMAT00000025908.1">
    <property type="protein sequence ID" value="ENSKMAP00000025586.1"/>
    <property type="gene ID" value="ENSKMAG00000018959.1"/>
</dbReference>
<dbReference type="InterPro" id="IPR013783">
    <property type="entry name" value="Ig-like_fold"/>
</dbReference>
<evidence type="ECO:0008006" key="6">
    <source>
        <dbReference type="Google" id="ProtNLM"/>
    </source>
</evidence>
<reference evidence="4" key="1">
    <citation type="submission" date="2025-08" db="UniProtKB">
        <authorList>
            <consortium name="Ensembl"/>
        </authorList>
    </citation>
    <scope>IDENTIFICATION</scope>
</reference>
<dbReference type="GeneTree" id="ENSGT00940000176967"/>
<dbReference type="GO" id="GO:0005886">
    <property type="term" value="C:plasma membrane"/>
    <property type="evidence" value="ECO:0007669"/>
    <property type="project" value="TreeGrafter"/>
</dbReference>
<proteinExistence type="predicted"/>
<evidence type="ECO:0000313" key="4">
    <source>
        <dbReference type="Ensembl" id="ENSKMAP00000025586.1"/>
    </source>
</evidence>
<dbReference type="AlphaFoldDB" id="A0A3Q3B931"/>
<evidence type="ECO:0000256" key="3">
    <source>
        <dbReference type="ARBA" id="ARBA00023136"/>
    </source>
</evidence>
<dbReference type="GO" id="GO:0004888">
    <property type="term" value="F:transmembrane signaling receptor activity"/>
    <property type="evidence" value="ECO:0007669"/>
    <property type="project" value="TreeGrafter"/>
</dbReference>
<dbReference type="Gene3D" id="2.60.40.10">
    <property type="entry name" value="Immunoglobulins"/>
    <property type="match status" value="1"/>
</dbReference>
<reference evidence="4" key="2">
    <citation type="submission" date="2025-09" db="UniProtKB">
        <authorList>
            <consortium name="Ensembl"/>
        </authorList>
    </citation>
    <scope>IDENTIFICATION</scope>
</reference>
<evidence type="ECO:0000256" key="2">
    <source>
        <dbReference type="ARBA" id="ARBA00022692"/>
    </source>
</evidence>
<dbReference type="PANTHER" id="PTHR11860">
    <property type="entry name" value="POLYMERIC-IMMUNOGLOBULIN RECEPTOR"/>
    <property type="match status" value="1"/>
</dbReference>